<evidence type="ECO:0000256" key="1">
    <source>
        <dbReference type="ARBA" id="ARBA00004609"/>
    </source>
</evidence>
<organism evidence="8 9">
    <name type="scientific">Carya illinoinensis</name>
    <name type="common">Pecan</name>
    <dbReference type="NCBI Taxonomy" id="32201"/>
    <lineage>
        <taxon>Eukaryota</taxon>
        <taxon>Viridiplantae</taxon>
        <taxon>Streptophyta</taxon>
        <taxon>Embryophyta</taxon>
        <taxon>Tracheophyta</taxon>
        <taxon>Spermatophyta</taxon>
        <taxon>Magnoliopsida</taxon>
        <taxon>eudicotyledons</taxon>
        <taxon>Gunneridae</taxon>
        <taxon>Pentapetalae</taxon>
        <taxon>rosids</taxon>
        <taxon>fabids</taxon>
        <taxon>Fagales</taxon>
        <taxon>Juglandaceae</taxon>
        <taxon>Carya</taxon>
    </lineage>
</organism>
<evidence type="ECO:0000256" key="4">
    <source>
        <dbReference type="ARBA" id="ARBA00022622"/>
    </source>
</evidence>
<feature type="domain" description="Bifunctional inhibitor/plant lipid transfer protein/seed storage helical" evidence="7">
    <location>
        <begin position="74"/>
        <end position="149"/>
    </location>
</feature>
<dbReference type="InterPro" id="IPR043325">
    <property type="entry name" value="LTSS"/>
</dbReference>
<dbReference type="GO" id="GO:0098552">
    <property type="term" value="C:side of membrane"/>
    <property type="evidence" value="ECO:0007669"/>
    <property type="project" value="UniProtKB-KW"/>
</dbReference>
<feature type="compositionally biased region" description="Low complexity" evidence="6">
    <location>
        <begin position="162"/>
        <end position="180"/>
    </location>
</feature>
<evidence type="ECO:0000259" key="7">
    <source>
        <dbReference type="SMART" id="SM00499"/>
    </source>
</evidence>
<reference evidence="8" key="1">
    <citation type="submission" date="2020-12" db="EMBL/GenBank/DDBJ databases">
        <title>WGS assembly of Carya illinoinensis cv. Pawnee.</title>
        <authorList>
            <person name="Platts A."/>
            <person name="Shu S."/>
            <person name="Wright S."/>
            <person name="Barry K."/>
            <person name="Edger P."/>
            <person name="Pires J.C."/>
            <person name="Schmutz J."/>
        </authorList>
    </citation>
    <scope>NUCLEOTIDE SEQUENCE</scope>
    <source>
        <tissue evidence="8">Leaf</tissue>
    </source>
</reference>
<dbReference type="GO" id="GO:0005886">
    <property type="term" value="C:plasma membrane"/>
    <property type="evidence" value="ECO:0007669"/>
    <property type="project" value="UniProtKB-SubCell"/>
</dbReference>
<keyword evidence="4" id="KW-0472">Membrane</keyword>
<keyword evidence="4" id="KW-0325">Glycoprotein</keyword>
<evidence type="ECO:0000256" key="2">
    <source>
        <dbReference type="ARBA" id="ARBA00009748"/>
    </source>
</evidence>
<evidence type="ECO:0000313" key="8">
    <source>
        <dbReference type="EMBL" id="KAG6625283.1"/>
    </source>
</evidence>
<dbReference type="CDD" id="cd00010">
    <property type="entry name" value="AAI_LTSS"/>
    <property type="match status" value="1"/>
</dbReference>
<protein>
    <recommendedName>
        <fullName evidence="7">Bifunctional inhibitor/plant lipid transfer protein/seed storage helical domain-containing protein</fullName>
    </recommendedName>
</protein>
<evidence type="ECO:0000313" key="9">
    <source>
        <dbReference type="Proteomes" id="UP000811609"/>
    </source>
</evidence>
<sequence>MHVATHTQTMYFQFHLFRHLWKPLISLSKEEIMASLHSHPPLTIPTLILLPFISLLTPILSQDPSSPSPNVAECASRLLPLAPCAPFVQGTAQSPSQQCCDNLEQLYSQEPHCLCLLLNDTTLSSFPINTTLALQLPDLCSLQADISTCSGINPPPSPPGSPVSFGTNTNSTPGTSSNSTVAASPMVEVQPRPSTMGLGFGGSTSNKLKGEGDFALVAAMTAFLWTTFL</sequence>
<proteinExistence type="inferred from homology"/>
<dbReference type="PANTHER" id="PTHR33044">
    <property type="entry name" value="BIFUNCTIONAL INHIBITOR/LIPID-TRANSFER PROTEIN/SEED STORAGE 2S ALBUMIN SUPERFAMILY PROTEIN-RELATED"/>
    <property type="match status" value="1"/>
</dbReference>
<dbReference type="Pfam" id="PF14368">
    <property type="entry name" value="LTP_2"/>
    <property type="match status" value="1"/>
</dbReference>
<feature type="region of interest" description="Disordered" evidence="6">
    <location>
        <begin position="151"/>
        <end position="183"/>
    </location>
</feature>
<dbReference type="EMBL" id="CM031824">
    <property type="protein sequence ID" value="KAG6625283.1"/>
    <property type="molecule type" value="Genomic_DNA"/>
</dbReference>
<gene>
    <name evidence="8" type="ORF">CIPAW_16G085700</name>
</gene>
<accession>A0A8T1N943</accession>
<keyword evidence="4" id="KW-0336">GPI-anchor</keyword>
<keyword evidence="9" id="KW-1185">Reference proteome</keyword>
<evidence type="ECO:0000256" key="5">
    <source>
        <dbReference type="ARBA" id="ARBA00023288"/>
    </source>
</evidence>
<keyword evidence="5" id="KW-0449">Lipoprotein</keyword>
<dbReference type="Proteomes" id="UP000811609">
    <property type="component" value="Chromosome 16"/>
</dbReference>
<evidence type="ECO:0000256" key="6">
    <source>
        <dbReference type="SAM" id="MobiDB-lite"/>
    </source>
</evidence>
<evidence type="ECO:0000256" key="3">
    <source>
        <dbReference type="ARBA" id="ARBA00022475"/>
    </source>
</evidence>
<dbReference type="InterPro" id="IPR016140">
    <property type="entry name" value="Bifunc_inhib/LTP/seed_store"/>
</dbReference>
<comment type="similarity">
    <text evidence="2">Belongs to the plant LTP family.</text>
</comment>
<comment type="caution">
    <text evidence="8">The sequence shown here is derived from an EMBL/GenBank/DDBJ whole genome shotgun (WGS) entry which is preliminary data.</text>
</comment>
<comment type="subcellular location">
    <subcellularLocation>
        <location evidence="1">Cell membrane</location>
        <topology evidence="1">Lipid-anchor</topology>
        <topology evidence="1">GPI-anchor</topology>
    </subcellularLocation>
</comment>
<keyword evidence="3" id="KW-1003">Cell membrane</keyword>
<dbReference type="SMART" id="SM00499">
    <property type="entry name" value="AAI"/>
    <property type="match status" value="1"/>
</dbReference>
<name>A0A8T1N943_CARIL</name>
<dbReference type="AlphaFoldDB" id="A0A8T1N943"/>